<feature type="compositionally biased region" description="Polar residues" evidence="1">
    <location>
        <begin position="85"/>
        <end position="99"/>
    </location>
</feature>
<dbReference type="Proteomes" id="UP000298663">
    <property type="component" value="Unassembled WGS sequence"/>
</dbReference>
<keyword evidence="4" id="KW-1185">Reference proteome</keyword>
<accession>A0A4U5NZY8</accession>
<organism evidence="3 4">
    <name type="scientific">Steinernema carpocapsae</name>
    <name type="common">Entomopathogenic nematode</name>
    <dbReference type="NCBI Taxonomy" id="34508"/>
    <lineage>
        <taxon>Eukaryota</taxon>
        <taxon>Metazoa</taxon>
        <taxon>Ecdysozoa</taxon>
        <taxon>Nematoda</taxon>
        <taxon>Chromadorea</taxon>
        <taxon>Rhabditida</taxon>
        <taxon>Tylenchina</taxon>
        <taxon>Panagrolaimomorpha</taxon>
        <taxon>Strongyloidoidea</taxon>
        <taxon>Steinernematidae</taxon>
        <taxon>Steinernema</taxon>
    </lineage>
</organism>
<comment type="caution">
    <text evidence="3">The sequence shown here is derived from an EMBL/GenBank/DDBJ whole genome shotgun (WGS) entry which is preliminary data.</text>
</comment>
<evidence type="ECO:0000313" key="3">
    <source>
        <dbReference type="EMBL" id="TKR89247.1"/>
    </source>
</evidence>
<dbReference type="EMBL" id="AZBU02000003">
    <property type="protein sequence ID" value="TKR89247.1"/>
    <property type="molecule type" value="Genomic_DNA"/>
</dbReference>
<name>A0A4U5NZY8_STECR</name>
<feature type="signal peptide" evidence="2">
    <location>
        <begin position="1"/>
        <end position="17"/>
    </location>
</feature>
<evidence type="ECO:0000256" key="1">
    <source>
        <dbReference type="SAM" id="MobiDB-lite"/>
    </source>
</evidence>
<evidence type="ECO:0000313" key="4">
    <source>
        <dbReference type="Proteomes" id="UP000298663"/>
    </source>
</evidence>
<evidence type="ECO:0000256" key="2">
    <source>
        <dbReference type="SAM" id="SignalP"/>
    </source>
</evidence>
<protein>
    <submittedName>
        <fullName evidence="3">Uncharacterized protein</fullName>
    </submittedName>
</protein>
<keyword evidence="2" id="KW-0732">Signal</keyword>
<dbReference type="AlphaFoldDB" id="A0A4U5NZY8"/>
<reference evidence="3 4" key="2">
    <citation type="journal article" date="2019" name="G3 (Bethesda)">
        <title>Hybrid Assembly of the Genome of the Entomopathogenic Nematode Steinernema carpocapsae Identifies the X-Chromosome.</title>
        <authorList>
            <person name="Serra L."/>
            <person name="Macchietto M."/>
            <person name="Macias-Munoz A."/>
            <person name="McGill C.J."/>
            <person name="Rodriguez I.M."/>
            <person name="Rodriguez B."/>
            <person name="Murad R."/>
            <person name="Mortazavi A."/>
        </authorList>
    </citation>
    <scope>NUCLEOTIDE SEQUENCE [LARGE SCALE GENOMIC DNA]</scope>
    <source>
        <strain evidence="3 4">ALL</strain>
    </source>
</reference>
<reference evidence="3 4" key="1">
    <citation type="journal article" date="2015" name="Genome Biol.">
        <title>Comparative genomics of Steinernema reveals deeply conserved gene regulatory networks.</title>
        <authorList>
            <person name="Dillman A.R."/>
            <person name="Macchietto M."/>
            <person name="Porter C.F."/>
            <person name="Rogers A."/>
            <person name="Williams B."/>
            <person name="Antoshechkin I."/>
            <person name="Lee M.M."/>
            <person name="Goodwin Z."/>
            <person name="Lu X."/>
            <person name="Lewis E.E."/>
            <person name="Goodrich-Blair H."/>
            <person name="Stock S.P."/>
            <person name="Adams B.J."/>
            <person name="Sternberg P.W."/>
            <person name="Mortazavi A."/>
        </authorList>
    </citation>
    <scope>NUCLEOTIDE SEQUENCE [LARGE SCALE GENOMIC DNA]</scope>
    <source>
        <strain evidence="3 4">ALL</strain>
    </source>
</reference>
<sequence>MFRGIALFALFVMTISAIPTGGDNGNDPKDAGLHDNGKHNGQKDRSGEASTAPFDGSPTIPSDFSSSAPTDSTSVSPSPIDANTEDPSYNIPSKVSSLDPSIPEAVSDASSISAETCSAAP</sequence>
<feature type="chain" id="PRO_5020267437" evidence="2">
    <location>
        <begin position="18"/>
        <end position="121"/>
    </location>
</feature>
<gene>
    <name evidence="3" type="ORF">L596_013383</name>
</gene>
<feature type="compositionally biased region" description="Polar residues" evidence="1">
    <location>
        <begin position="108"/>
        <end position="121"/>
    </location>
</feature>
<feature type="compositionally biased region" description="Basic and acidic residues" evidence="1">
    <location>
        <begin position="26"/>
        <end position="47"/>
    </location>
</feature>
<feature type="compositionally biased region" description="Low complexity" evidence="1">
    <location>
        <begin position="61"/>
        <end position="79"/>
    </location>
</feature>
<proteinExistence type="predicted"/>
<feature type="region of interest" description="Disordered" evidence="1">
    <location>
        <begin position="18"/>
        <end position="121"/>
    </location>
</feature>